<feature type="site" description="Lowers pKa of active site Cys" evidence="7">
    <location>
        <position position="53"/>
    </location>
</feature>
<feature type="domain" description="BPL/LPL catalytic" evidence="8">
    <location>
        <begin position="1"/>
        <end position="129"/>
    </location>
</feature>
<comment type="caution">
    <text evidence="9">The sequence shown here is derived from an EMBL/GenBank/DDBJ whole genome shotgun (WGS) entry which is preliminary data.</text>
</comment>
<dbReference type="PANTHER" id="PTHR10993">
    <property type="entry name" value="OCTANOYLTRANSFERASE"/>
    <property type="match status" value="1"/>
</dbReference>
<dbReference type="SUPFAM" id="SSF55681">
    <property type="entry name" value="Class II aaRS and biotin synthetases"/>
    <property type="match status" value="1"/>
</dbReference>
<evidence type="ECO:0000313" key="10">
    <source>
        <dbReference type="Proteomes" id="UP000095767"/>
    </source>
</evidence>
<keyword evidence="5" id="KW-0012">Acyltransferase</keyword>
<dbReference type="PROSITE" id="PS51733">
    <property type="entry name" value="BPL_LPL_CATALYTIC"/>
    <property type="match status" value="1"/>
</dbReference>
<dbReference type="STRING" id="888268.A0A1E5W4E0"/>
<dbReference type="PIRSF" id="PIRSF016262">
    <property type="entry name" value="LPLase"/>
    <property type="match status" value="1"/>
</dbReference>
<reference evidence="9 10" key="1">
    <citation type="submission" date="2016-09" db="EMBL/GenBank/DDBJ databases">
        <title>The draft genome of Dichanthelium oligosanthes: A C3 panicoid grass species.</title>
        <authorList>
            <person name="Studer A.J."/>
            <person name="Schnable J.C."/>
            <person name="Brutnell T.P."/>
        </authorList>
    </citation>
    <scope>NUCLEOTIDE SEQUENCE [LARGE SCALE GENOMIC DNA]</scope>
    <source>
        <strain evidence="10">cv. Kellogg 1175</strain>
        <tissue evidence="9">Leaf</tissue>
    </source>
</reference>
<dbReference type="Pfam" id="PF21948">
    <property type="entry name" value="LplA-B_cat"/>
    <property type="match status" value="1"/>
</dbReference>
<dbReference type="OrthoDB" id="19908at2759"/>
<dbReference type="Proteomes" id="UP000095767">
    <property type="component" value="Unassembled WGS sequence"/>
</dbReference>
<feature type="active site" description="Acyl-thioester intermediate" evidence="6">
    <location>
        <position position="87"/>
    </location>
</feature>
<organism evidence="9 10">
    <name type="scientific">Dichanthelium oligosanthes</name>
    <dbReference type="NCBI Taxonomy" id="888268"/>
    <lineage>
        <taxon>Eukaryota</taxon>
        <taxon>Viridiplantae</taxon>
        <taxon>Streptophyta</taxon>
        <taxon>Embryophyta</taxon>
        <taxon>Tracheophyta</taxon>
        <taxon>Spermatophyta</taxon>
        <taxon>Magnoliopsida</taxon>
        <taxon>Liliopsida</taxon>
        <taxon>Poales</taxon>
        <taxon>Poaceae</taxon>
        <taxon>PACMAD clade</taxon>
        <taxon>Panicoideae</taxon>
        <taxon>Panicodae</taxon>
        <taxon>Paniceae</taxon>
        <taxon>Dichantheliinae</taxon>
        <taxon>Dichanthelium</taxon>
    </lineage>
</organism>
<keyword evidence="10" id="KW-1185">Reference proteome</keyword>
<evidence type="ECO:0000256" key="1">
    <source>
        <dbReference type="ARBA" id="ARBA00004821"/>
    </source>
</evidence>
<protein>
    <recommendedName>
        <fullName evidence="3">lipoyl(octanoyl) transferase</fullName>
        <ecNumber evidence="3">2.3.1.181</ecNumber>
    </recommendedName>
</protein>
<dbReference type="GO" id="GO:0033819">
    <property type="term" value="F:lipoyl(octanoyl) transferase activity"/>
    <property type="evidence" value="ECO:0007669"/>
    <property type="project" value="UniProtKB-EC"/>
</dbReference>
<dbReference type="InterPro" id="IPR000544">
    <property type="entry name" value="Octanoyltransferase"/>
</dbReference>
<evidence type="ECO:0000313" key="9">
    <source>
        <dbReference type="EMBL" id="OEL32292.1"/>
    </source>
</evidence>
<dbReference type="PANTHER" id="PTHR10993:SF15">
    <property type="entry name" value="OCTANOYLTRANSFERASE LIP2, MITOCHONDRIAL"/>
    <property type="match status" value="1"/>
</dbReference>
<evidence type="ECO:0000256" key="6">
    <source>
        <dbReference type="PIRSR" id="PIRSR016262-1"/>
    </source>
</evidence>
<dbReference type="EMBL" id="LWDX02021616">
    <property type="protein sequence ID" value="OEL32292.1"/>
    <property type="molecule type" value="Genomic_DNA"/>
</dbReference>
<evidence type="ECO:0000256" key="2">
    <source>
        <dbReference type="ARBA" id="ARBA00007907"/>
    </source>
</evidence>
<dbReference type="AlphaFoldDB" id="A0A1E5W4E0"/>
<gene>
    <name evidence="9" type="ORF">BAE44_0006689</name>
</gene>
<dbReference type="EC" id="2.3.1.181" evidence="3"/>
<proteinExistence type="inferred from homology"/>
<evidence type="ECO:0000256" key="3">
    <source>
        <dbReference type="ARBA" id="ARBA00012334"/>
    </source>
</evidence>
<evidence type="ECO:0000259" key="8">
    <source>
        <dbReference type="PROSITE" id="PS51733"/>
    </source>
</evidence>
<sequence length="152" mass="16622">MLHPILSLRALGLGARRYIKGLESAMIQMAAFHGMNAWPGDPGETSMWVGVRKIGAIAVRISFEFTCHWLAFNIDPNLRYFKQIMSCGITRKQVTSLRREVGDGVELPAGEVIHDQLVECLARTLGFTDVEFRDDSECGNSIGAAAAAAPQS</sequence>
<evidence type="ECO:0000256" key="5">
    <source>
        <dbReference type="ARBA" id="ARBA00023315"/>
    </source>
</evidence>
<comment type="pathway">
    <text evidence="1">Protein modification; protein lipoylation via endogenous pathway; protein N(6)-(lipoyl)lysine from octanoyl-[acyl-carrier-protein]: step 1/2.</text>
</comment>
<accession>A0A1E5W4E0</accession>
<dbReference type="InterPro" id="IPR045864">
    <property type="entry name" value="aa-tRNA-synth_II/BPL/LPL"/>
</dbReference>
<comment type="similarity">
    <text evidence="2">Belongs to the LipB family.</text>
</comment>
<evidence type="ECO:0000256" key="4">
    <source>
        <dbReference type="ARBA" id="ARBA00022679"/>
    </source>
</evidence>
<dbReference type="Gene3D" id="3.30.930.10">
    <property type="entry name" value="Bira Bifunctional Protein, Domain 2"/>
    <property type="match status" value="1"/>
</dbReference>
<dbReference type="UniPathway" id="UPA00538">
    <property type="reaction ID" value="UER00592"/>
</dbReference>
<keyword evidence="4 9" id="KW-0808">Transferase</keyword>
<dbReference type="GO" id="GO:0009249">
    <property type="term" value="P:protein lipoylation"/>
    <property type="evidence" value="ECO:0007669"/>
    <property type="project" value="InterPro"/>
</dbReference>
<dbReference type="InterPro" id="IPR004143">
    <property type="entry name" value="BPL_LPL_catalytic"/>
</dbReference>
<name>A0A1E5W4E0_9POAL</name>
<evidence type="ECO:0000256" key="7">
    <source>
        <dbReference type="PIRSR" id="PIRSR016262-3"/>
    </source>
</evidence>